<protein>
    <submittedName>
        <fullName evidence="2">Uncharacterized protein</fullName>
    </submittedName>
</protein>
<dbReference type="EMBL" id="JROC01000027">
    <property type="protein sequence ID" value="KGL67173.1"/>
    <property type="molecule type" value="Genomic_DNA"/>
</dbReference>
<evidence type="ECO:0000313" key="2">
    <source>
        <dbReference type="EMBL" id="KGL67173.1"/>
    </source>
</evidence>
<feature type="region of interest" description="Disordered" evidence="1">
    <location>
        <begin position="67"/>
        <end position="87"/>
    </location>
</feature>
<name>A0A099YE14_LIMMU</name>
<sequence length="87" mass="10220">MASKTAKIALATNVMENHFGNKWFRLSKKQVIARCSTLGKVDQNEIRAAIKIIDDFRNTDVDKKYLQEHHHQKHHENKISRYEKQTS</sequence>
<organism evidence="2 3">
    <name type="scientific">Limosilactobacillus mucosae</name>
    <name type="common">Lactobacillus mucosae</name>
    <dbReference type="NCBI Taxonomy" id="97478"/>
    <lineage>
        <taxon>Bacteria</taxon>
        <taxon>Bacillati</taxon>
        <taxon>Bacillota</taxon>
        <taxon>Bacilli</taxon>
        <taxon>Lactobacillales</taxon>
        <taxon>Lactobacillaceae</taxon>
        <taxon>Limosilactobacillus</taxon>
    </lineage>
</organism>
<dbReference type="AlphaFoldDB" id="A0A099YE14"/>
<proteinExistence type="predicted"/>
<accession>A0A099YE14</accession>
<comment type="caution">
    <text evidence="2">The sequence shown here is derived from an EMBL/GenBank/DDBJ whole genome shotgun (WGS) entry which is preliminary data.</text>
</comment>
<evidence type="ECO:0000313" key="3">
    <source>
        <dbReference type="Proteomes" id="UP000030001"/>
    </source>
</evidence>
<dbReference type="Proteomes" id="UP000030001">
    <property type="component" value="Unassembled WGS sequence"/>
</dbReference>
<feature type="compositionally biased region" description="Basic and acidic residues" evidence="1">
    <location>
        <begin position="77"/>
        <end position="87"/>
    </location>
</feature>
<reference evidence="2 3" key="1">
    <citation type="submission" date="2014-09" db="EMBL/GenBank/DDBJ databases">
        <title>Lactobacillus mucosae CRL573 Genome Sequencing.</title>
        <authorList>
            <person name="Bleckwedel J."/>
            <person name="Teran L.C."/>
            <person name="Bonacina J."/>
            <person name="Saavedra L."/>
            <person name="Mozzi F.B."/>
            <person name="Raya R.R."/>
        </authorList>
    </citation>
    <scope>NUCLEOTIDE SEQUENCE [LARGE SCALE GENOMIC DNA]</scope>
    <source>
        <strain evidence="2 3">CRL573</strain>
    </source>
</reference>
<evidence type="ECO:0000256" key="1">
    <source>
        <dbReference type="SAM" id="MobiDB-lite"/>
    </source>
</evidence>
<gene>
    <name evidence="2" type="ORF">LX03_03390</name>
</gene>